<dbReference type="EMBL" id="BMOS01000007">
    <property type="protein sequence ID" value="GGN55055.1"/>
    <property type="molecule type" value="Genomic_DNA"/>
</dbReference>
<reference evidence="2" key="1">
    <citation type="journal article" date="2014" name="Int. J. Syst. Evol. Microbiol.">
        <title>Complete genome sequence of Corynebacterium casei LMG S-19264T (=DSM 44701T), isolated from a smear-ripened cheese.</title>
        <authorList>
            <consortium name="US DOE Joint Genome Institute (JGI-PGF)"/>
            <person name="Walter F."/>
            <person name="Albersmeier A."/>
            <person name="Kalinowski J."/>
            <person name="Ruckert C."/>
        </authorList>
    </citation>
    <scope>NUCLEOTIDE SEQUENCE</scope>
    <source>
        <strain evidence="2">JCM 17251</strain>
    </source>
</reference>
<evidence type="ECO:0000313" key="2">
    <source>
        <dbReference type="EMBL" id="GGN55055.1"/>
    </source>
</evidence>
<keyword evidence="3" id="KW-1185">Reference proteome</keyword>
<gene>
    <name evidence="2" type="primary">xkdA</name>
    <name evidence="2" type="ORF">GCM10007971_13470</name>
</gene>
<dbReference type="Pfam" id="PF06114">
    <property type="entry name" value="Peptidase_M78"/>
    <property type="match status" value="1"/>
</dbReference>
<evidence type="ECO:0000259" key="1">
    <source>
        <dbReference type="Pfam" id="PF06114"/>
    </source>
</evidence>
<dbReference type="RefSeq" id="WP_229782602.1">
    <property type="nucleotide sequence ID" value="NZ_BMOS01000007.1"/>
</dbReference>
<feature type="domain" description="IrrE N-terminal-like" evidence="1">
    <location>
        <begin position="39"/>
        <end position="145"/>
    </location>
</feature>
<name>A0A917XV40_9BACI</name>
<protein>
    <submittedName>
        <fullName evidence="2">Phage-like element PBSX protein XkdA</fullName>
    </submittedName>
</protein>
<reference evidence="2" key="2">
    <citation type="submission" date="2020-09" db="EMBL/GenBank/DDBJ databases">
        <authorList>
            <person name="Sun Q."/>
            <person name="Ohkuma M."/>
        </authorList>
    </citation>
    <scope>NUCLEOTIDE SEQUENCE</scope>
    <source>
        <strain evidence="2">JCM 17251</strain>
    </source>
</reference>
<proteinExistence type="predicted"/>
<dbReference type="Proteomes" id="UP000624041">
    <property type="component" value="Unassembled WGS sequence"/>
</dbReference>
<evidence type="ECO:0000313" key="3">
    <source>
        <dbReference type="Proteomes" id="UP000624041"/>
    </source>
</evidence>
<dbReference type="AlphaFoldDB" id="A0A917XV40"/>
<sequence length="167" mass="20270">MSYTKSALEDWVNTRYRRMGLKTPQDIDLERIARIYSIYLHYKPMDARYDIFGRYRSIVLDSRSTIEEQREQFFHELCHILRHVGHQSMMPNAFRELQEWDANLFTMYAALPYYMVKEYDFEDPLLIQNLANDFKVTEELCEKRMDHIKRNIMFQSQLVAESKTLYT</sequence>
<comment type="caution">
    <text evidence="2">The sequence shown here is derived from an EMBL/GenBank/DDBJ whole genome shotgun (WGS) entry which is preliminary data.</text>
</comment>
<accession>A0A917XV40</accession>
<dbReference type="InterPro" id="IPR010359">
    <property type="entry name" value="IrrE_HExxH"/>
</dbReference>
<organism evidence="2 3">
    <name type="scientific">Oceanobacillus indicireducens</name>
    <dbReference type="NCBI Taxonomy" id="1004261"/>
    <lineage>
        <taxon>Bacteria</taxon>
        <taxon>Bacillati</taxon>
        <taxon>Bacillota</taxon>
        <taxon>Bacilli</taxon>
        <taxon>Bacillales</taxon>
        <taxon>Bacillaceae</taxon>
        <taxon>Oceanobacillus</taxon>
    </lineage>
</organism>